<feature type="domain" description="Siroheme synthase central" evidence="7">
    <location>
        <begin position="124"/>
        <end position="150"/>
    </location>
</feature>
<comment type="catalytic activity">
    <reaction evidence="6">
        <text>precorrin-2 + NAD(+) = sirohydrochlorin + NADH + 2 H(+)</text>
        <dbReference type="Rhea" id="RHEA:15613"/>
        <dbReference type="ChEBI" id="CHEBI:15378"/>
        <dbReference type="ChEBI" id="CHEBI:57540"/>
        <dbReference type="ChEBI" id="CHEBI:57945"/>
        <dbReference type="ChEBI" id="CHEBI:58351"/>
        <dbReference type="ChEBI" id="CHEBI:58827"/>
        <dbReference type="EC" id="1.3.1.76"/>
    </reaction>
</comment>
<keyword evidence="3" id="KW-0560">Oxidoreductase</keyword>
<evidence type="ECO:0000313" key="8">
    <source>
        <dbReference type="EMBL" id="MCU6793643.1"/>
    </source>
</evidence>
<dbReference type="PANTHER" id="PTHR35330:SF1">
    <property type="entry name" value="SIROHEME BIOSYNTHESIS PROTEIN MET8"/>
    <property type="match status" value="1"/>
</dbReference>
<evidence type="ECO:0000256" key="6">
    <source>
        <dbReference type="ARBA" id="ARBA00047561"/>
    </source>
</evidence>
<dbReference type="InterPro" id="IPR006367">
    <property type="entry name" value="Sirohaem_synthase_N"/>
</dbReference>
<reference evidence="8 9" key="1">
    <citation type="submission" date="2022-09" db="EMBL/GenBank/DDBJ databases">
        <authorList>
            <person name="Han X.L."/>
            <person name="Wang Q."/>
            <person name="Lu T."/>
        </authorList>
    </citation>
    <scope>NUCLEOTIDE SEQUENCE [LARGE SCALE GENOMIC DNA]</scope>
    <source>
        <strain evidence="8 9">WQ 127069</strain>
    </source>
</reference>
<dbReference type="Pfam" id="PF14824">
    <property type="entry name" value="Sirohm_synth_M"/>
    <property type="match status" value="1"/>
</dbReference>
<keyword evidence="5" id="KW-0627">Porphyrin biosynthesis</keyword>
<evidence type="ECO:0000256" key="2">
    <source>
        <dbReference type="ARBA" id="ARBA00012400"/>
    </source>
</evidence>
<comment type="pathway">
    <text evidence="1">Porphyrin-containing compound metabolism; siroheme biosynthesis; sirohydrochlorin from precorrin-2: step 1/1.</text>
</comment>
<dbReference type="Pfam" id="PF13241">
    <property type="entry name" value="NAD_binding_7"/>
    <property type="match status" value="1"/>
</dbReference>
<gene>
    <name evidence="8" type="ORF">OB236_16175</name>
</gene>
<evidence type="ECO:0000256" key="1">
    <source>
        <dbReference type="ARBA" id="ARBA00005010"/>
    </source>
</evidence>
<dbReference type="EMBL" id="JAOQIO010000065">
    <property type="protein sequence ID" value="MCU6793643.1"/>
    <property type="molecule type" value="Genomic_DNA"/>
</dbReference>
<dbReference type="Proteomes" id="UP001652445">
    <property type="component" value="Unassembled WGS sequence"/>
</dbReference>
<dbReference type="SUPFAM" id="SSF75615">
    <property type="entry name" value="Siroheme synthase middle domains-like"/>
    <property type="match status" value="1"/>
</dbReference>
<dbReference type="EC" id="1.3.1.76" evidence="2"/>
<dbReference type="InterPro" id="IPR036291">
    <property type="entry name" value="NAD(P)-bd_dom_sf"/>
</dbReference>
<proteinExistence type="predicted"/>
<dbReference type="NCBIfam" id="TIGR01470">
    <property type="entry name" value="cysG_Nterm"/>
    <property type="match status" value="1"/>
</dbReference>
<evidence type="ECO:0000256" key="4">
    <source>
        <dbReference type="ARBA" id="ARBA00023027"/>
    </source>
</evidence>
<name>A0ABT2UG74_9BACL</name>
<dbReference type="Gene3D" id="1.10.8.610">
    <property type="entry name" value="SirC, precorrin-2 dehydrogenase, C-terminal helical domain-like"/>
    <property type="match status" value="1"/>
</dbReference>
<sequence length="240" mass="26904">MNNIDYYPVLVNLKNKPCVIVGGGHVAERKAGSLIEAGASVTVISPDCSPQIEDWMQQGALTILRELYCAGTREIEQSILVFAATDNPEINEAVRLEAETLGKLVTVADNTSGSSFIVPAMVRRGKLLISVSTGGASPTIARKIKQELEQAYGFEYETYLDLVQELRWLIQSQVEDIEDRLQMLRVMLDWELMSLIRSSGTDTYWKQELIDRLSAEPTIARMKQIGLWIQQYIKEGETYA</sequence>
<keyword evidence="4" id="KW-0520">NAD</keyword>
<evidence type="ECO:0000256" key="3">
    <source>
        <dbReference type="ARBA" id="ARBA00023002"/>
    </source>
</evidence>
<dbReference type="InterPro" id="IPR028281">
    <property type="entry name" value="Sirohaem_synthase_central"/>
</dbReference>
<dbReference type="SUPFAM" id="SSF51735">
    <property type="entry name" value="NAD(P)-binding Rossmann-fold domains"/>
    <property type="match status" value="1"/>
</dbReference>
<comment type="caution">
    <text evidence="8">The sequence shown here is derived from an EMBL/GenBank/DDBJ whole genome shotgun (WGS) entry which is preliminary data.</text>
</comment>
<protein>
    <recommendedName>
        <fullName evidence="2">precorrin-2 dehydrogenase</fullName>
        <ecNumber evidence="2">1.3.1.76</ecNumber>
    </recommendedName>
</protein>
<dbReference type="PANTHER" id="PTHR35330">
    <property type="entry name" value="SIROHEME BIOSYNTHESIS PROTEIN MET8"/>
    <property type="match status" value="1"/>
</dbReference>
<evidence type="ECO:0000313" key="9">
    <source>
        <dbReference type="Proteomes" id="UP001652445"/>
    </source>
</evidence>
<dbReference type="RefSeq" id="WP_076231487.1">
    <property type="nucleotide sequence ID" value="NZ_JAOQIO010000065.1"/>
</dbReference>
<organism evidence="8 9">
    <name type="scientific">Paenibacillus baimaensis</name>
    <dbReference type="NCBI Taxonomy" id="2982185"/>
    <lineage>
        <taxon>Bacteria</taxon>
        <taxon>Bacillati</taxon>
        <taxon>Bacillota</taxon>
        <taxon>Bacilli</taxon>
        <taxon>Bacillales</taxon>
        <taxon>Paenibacillaceae</taxon>
        <taxon>Paenibacillus</taxon>
    </lineage>
</organism>
<keyword evidence="9" id="KW-1185">Reference proteome</keyword>
<dbReference type="Gene3D" id="3.40.50.720">
    <property type="entry name" value="NAD(P)-binding Rossmann-like Domain"/>
    <property type="match status" value="1"/>
</dbReference>
<dbReference type="InterPro" id="IPR028161">
    <property type="entry name" value="Met8-like"/>
</dbReference>
<evidence type="ECO:0000259" key="7">
    <source>
        <dbReference type="Pfam" id="PF14824"/>
    </source>
</evidence>
<evidence type="ECO:0000256" key="5">
    <source>
        <dbReference type="ARBA" id="ARBA00023244"/>
    </source>
</evidence>
<dbReference type="InterPro" id="IPR042518">
    <property type="entry name" value="SirC_C"/>
</dbReference>
<accession>A0ABT2UG74</accession>